<dbReference type="InterPro" id="IPR007420">
    <property type="entry name" value="DUF465"/>
</dbReference>
<feature type="region of interest" description="Disordered" evidence="1">
    <location>
        <begin position="1"/>
        <end position="74"/>
    </location>
</feature>
<dbReference type="AlphaFoldDB" id="A0A2Z4FJ42"/>
<evidence type="ECO:0008006" key="4">
    <source>
        <dbReference type="Google" id="ProtNLM"/>
    </source>
</evidence>
<feature type="compositionally biased region" description="Basic and acidic residues" evidence="1">
    <location>
        <begin position="15"/>
        <end position="26"/>
    </location>
</feature>
<reference evidence="2 3" key="1">
    <citation type="submission" date="2018-06" db="EMBL/GenBank/DDBJ databases">
        <title>Lujinxingia sediminis gen. nov. sp. nov., a new facultative anaerobic member of the class Deltaproteobacteria, and proposal of Lujinxingaceae fam. nov.</title>
        <authorList>
            <person name="Guo L.-Y."/>
            <person name="Li C.-M."/>
            <person name="Wang S."/>
            <person name="Du Z.-J."/>
        </authorList>
    </citation>
    <scope>NUCLEOTIDE SEQUENCE [LARGE SCALE GENOMIC DNA]</scope>
    <source>
        <strain evidence="2 3">FA350</strain>
    </source>
</reference>
<keyword evidence="3" id="KW-1185">Reference proteome</keyword>
<accession>A0A2Z4FJ42</accession>
<feature type="compositionally biased region" description="Basic and acidic residues" evidence="1">
    <location>
        <begin position="38"/>
        <end position="62"/>
    </location>
</feature>
<dbReference type="InterPro" id="IPR038444">
    <property type="entry name" value="DUF465_sf"/>
</dbReference>
<name>A0A2Z4FJ42_9DELT</name>
<dbReference type="EMBL" id="CP030032">
    <property type="protein sequence ID" value="AWV88953.1"/>
    <property type="molecule type" value="Genomic_DNA"/>
</dbReference>
<dbReference type="KEGG" id="bsed:DN745_06200"/>
<protein>
    <recommendedName>
        <fullName evidence="4">DUF465 domain-containing protein</fullName>
    </recommendedName>
</protein>
<evidence type="ECO:0000256" key="1">
    <source>
        <dbReference type="SAM" id="MobiDB-lite"/>
    </source>
</evidence>
<dbReference type="Proteomes" id="UP000249799">
    <property type="component" value="Chromosome"/>
</dbReference>
<sequence>MPHLHTFMRAQSRPGADRSISHPCERRRTRMSKLASRSQKDREYGLEQLHREHQSLERRLESLSRPPTLSAEEEAEVQEIKKRKLAIKDELMAFELI</sequence>
<proteinExistence type="predicted"/>
<dbReference type="Gene3D" id="6.10.280.50">
    <property type="match status" value="1"/>
</dbReference>
<dbReference type="Pfam" id="PF04325">
    <property type="entry name" value="DUF465"/>
    <property type="match status" value="1"/>
</dbReference>
<gene>
    <name evidence="2" type="ORF">DN745_06200</name>
</gene>
<organism evidence="2 3">
    <name type="scientific">Bradymonas sediminis</name>
    <dbReference type="NCBI Taxonomy" id="1548548"/>
    <lineage>
        <taxon>Bacteria</taxon>
        <taxon>Deltaproteobacteria</taxon>
        <taxon>Bradymonadales</taxon>
        <taxon>Bradymonadaceae</taxon>
        <taxon>Bradymonas</taxon>
    </lineage>
</organism>
<evidence type="ECO:0000313" key="2">
    <source>
        <dbReference type="EMBL" id="AWV88953.1"/>
    </source>
</evidence>
<evidence type="ECO:0000313" key="3">
    <source>
        <dbReference type="Proteomes" id="UP000249799"/>
    </source>
</evidence>